<evidence type="ECO:0000313" key="3">
    <source>
        <dbReference type="Proteomes" id="UP000243459"/>
    </source>
</evidence>
<feature type="compositionally biased region" description="Basic and acidic residues" evidence="1">
    <location>
        <begin position="1"/>
        <end position="10"/>
    </location>
</feature>
<evidence type="ECO:0000313" key="2">
    <source>
        <dbReference type="EMBL" id="ONK73495.1"/>
    </source>
</evidence>
<accession>A0A5P1F542</accession>
<keyword evidence="3" id="KW-1185">Reference proteome</keyword>
<dbReference type="Proteomes" id="UP000243459">
    <property type="component" value="Chromosome 4"/>
</dbReference>
<proteinExistence type="predicted"/>
<dbReference type="AlphaFoldDB" id="A0A5P1F542"/>
<protein>
    <submittedName>
        <fullName evidence="2">Uncharacterized protein</fullName>
    </submittedName>
</protein>
<dbReference type="Gramene" id="ONK73495">
    <property type="protein sequence ID" value="ONK73495"/>
    <property type="gene ID" value="A4U43_C04F32210"/>
</dbReference>
<feature type="compositionally biased region" description="Basic and acidic residues" evidence="1">
    <location>
        <begin position="17"/>
        <end position="36"/>
    </location>
</feature>
<reference evidence="3" key="1">
    <citation type="journal article" date="2017" name="Nat. Commun.">
        <title>The asparagus genome sheds light on the origin and evolution of a young Y chromosome.</title>
        <authorList>
            <person name="Harkess A."/>
            <person name="Zhou J."/>
            <person name="Xu C."/>
            <person name="Bowers J.E."/>
            <person name="Van der Hulst R."/>
            <person name="Ayyampalayam S."/>
            <person name="Mercati F."/>
            <person name="Riccardi P."/>
            <person name="McKain M.R."/>
            <person name="Kakrana A."/>
            <person name="Tang H."/>
            <person name="Ray J."/>
            <person name="Groenendijk J."/>
            <person name="Arikit S."/>
            <person name="Mathioni S.M."/>
            <person name="Nakano M."/>
            <person name="Shan H."/>
            <person name="Telgmann-Rauber A."/>
            <person name="Kanno A."/>
            <person name="Yue Z."/>
            <person name="Chen H."/>
            <person name="Li W."/>
            <person name="Chen Y."/>
            <person name="Xu X."/>
            <person name="Zhang Y."/>
            <person name="Luo S."/>
            <person name="Chen H."/>
            <person name="Gao J."/>
            <person name="Mao Z."/>
            <person name="Pires J.C."/>
            <person name="Luo M."/>
            <person name="Kudrna D."/>
            <person name="Wing R.A."/>
            <person name="Meyers B.C."/>
            <person name="Yi K."/>
            <person name="Kong H."/>
            <person name="Lavrijsen P."/>
            <person name="Sunseri F."/>
            <person name="Falavigna A."/>
            <person name="Ye Y."/>
            <person name="Leebens-Mack J.H."/>
            <person name="Chen G."/>
        </authorList>
    </citation>
    <scope>NUCLEOTIDE SEQUENCE [LARGE SCALE GENOMIC DNA]</scope>
    <source>
        <strain evidence="3">cv. DH0086</strain>
    </source>
</reference>
<evidence type="ECO:0000256" key="1">
    <source>
        <dbReference type="SAM" id="MobiDB-lite"/>
    </source>
</evidence>
<feature type="region of interest" description="Disordered" evidence="1">
    <location>
        <begin position="1"/>
        <end position="39"/>
    </location>
</feature>
<organism evidence="2 3">
    <name type="scientific">Asparagus officinalis</name>
    <name type="common">Garden asparagus</name>
    <dbReference type="NCBI Taxonomy" id="4686"/>
    <lineage>
        <taxon>Eukaryota</taxon>
        <taxon>Viridiplantae</taxon>
        <taxon>Streptophyta</taxon>
        <taxon>Embryophyta</taxon>
        <taxon>Tracheophyta</taxon>
        <taxon>Spermatophyta</taxon>
        <taxon>Magnoliopsida</taxon>
        <taxon>Liliopsida</taxon>
        <taxon>Asparagales</taxon>
        <taxon>Asparagaceae</taxon>
        <taxon>Asparagoideae</taxon>
        <taxon>Asparagus</taxon>
    </lineage>
</organism>
<dbReference type="EMBL" id="CM007384">
    <property type="protein sequence ID" value="ONK73495.1"/>
    <property type="molecule type" value="Genomic_DNA"/>
</dbReference>
<name>A0A5P1F542_ASPOF</name>
<gene>
    <name evidence="2" type="ORF">A4U43_C04F32210</name>
</gene>
<feature type="region of interest" description="Disordered" evidence="1">
    <location>
        <begin position="80"/>
        <end position="101"/>
    </location>
</feature>
<sequence length="137" mass="16008">MEAEARRRWEPAANARARGDRQMETLDLEVRDENSRNRRRNLRRTLELEDLNPRRRWEPAANARARGDRQMETLDLEVRDENQGVEGSAANPRARARGWEPTAKMGNRSEVSLILRTEILILSMMVLEWICLEVSLN</sequence>